<dbReference type="EMBL" id="CM041550">
    <property type="protein sequence ID" value="KAI3356618.1"/>
    <property type="molecule type" value="Genomic_DNA"/>
</dbReference>
<evidence type="ECO:0000313" key="1">
    <source>
        <dbReference type="EMBL" id="KAI3356618.1"/>
    </source>
</evidence>
<organism evidence="1 2">
    <name type="scientific">Scortum barcoo</name>
    <name type="common">barcoo grunter</name>
    <dbReference type="NCBI Taxonomy" id="214431"/>
    <lineage>
        <taxon>Eukaryota</taxon>
        <taxon>Metazoa</taxon>
        <taxon>Chordata</taxon>
        <taxon>Craniata</taxon>
        <taxon>Vertebrata</taxon>
        <taxon>Euteleostomi</taxon>
        <taxon>Actinopterygii</taxon>
        <taxon>Neopterygii</taxon>
        <taxon>Teleostei</taxon>
        <taxon>Neoteleostei</taxon>
        <taxon>Acanthomorphata</taxon>
        <taxon>Eupercaria</taxon>
        <taxon>Centrarchiformes</taxon>
        <taxon>Terapontoidei</taxon>
        <taxon>Terapontidae</taxon>
        <taxon>Scortum</taxon>
    </lineage>
</organism>
<keyword evidence="2" id="KW-1185">Reference proteome</keyword>
<evidence type="ECO:0000313" key="2">
    <source>
        <dbReference type="Proteomes" id="UP000831701"/>
    </source>
</evidence>
<gene>
    <name evidence="1" type="ORF">L3Q82_017828</name>
</gene>
<accession>A0ACB8VQ44</accession>
<sequence>MQQRWFGYHGRSYLDAHVAASGPARGTSWVSVAGCEHVQHPLVCNLTEAFSNPKEVYLTQVTARLEAQASQPFIHPGFQPIKDTHLDLPLLTLASCGRDLCVDLQPPMEYLREIYDSLHYKLRIKSNVGENAQPSKKRMQCQLGSTHLTGGKGARGSVGLGGLDIIGLTSAHSTGSGARLLVRSWTLLFSGVAQGEGHWAVVGILMCPWIIMETQSLRGEILKNLASDRQYCVSVCFSDSLVLRESNYSQPTSVHNIEEILVVAPCSTTLSSLWNLKPTPLSSDRECFTAGRIRPNKEEKEVVGDRDSQDVNLLTLTFGRYEEEEEEEEESHLNMLEVEKEEGDLNVEYWCMFPCLHLPMSPSLPSTWSIHSASFLVQRPPPTAISLLKSSTSGIQKKVWRPVAGCLELTAGQTCNLTRAFRDPFALYQARIQAFTPTQTSNWTSSGGFQPLSDTVLGPPGVSVSGCGNCLLLLVRVPTRKGLQQLKNFYTGLVIHVQRTRDKTQGIVKVHPSIHFQPIDPGPGRRRQQSEQRCPDFPHPRHFLQLFWGDPEAFPGQPRDIVSPACPGSSPRPPPGGTCLEHLPREASRGHPKQMPKPPQLTPLDVKEQRLYSELLPKSTQGMDLIHPRRLATEELANYLSDFCLGDGRVHLGLRFLIGRQVGGIEEILEVFLPPSDNVPSV</sequence>
<name>A0ACB8VQ44_9TELE</name>
<dbReference type="Proteomes" id="UP000831701">
    <property type="component" value="Chromosome 20"/>
</dbReference>
<proteinExistence type="predicted"/>
<protein>
    <submittedName>
        <fullName evidence="1">Uncharacterized protein</fullName>
    </submittedName>
</protein>
<reference evidence="1" key="1">
    <citation type="submission" date="2022-04" db="EMBL/GenBank/DDBJ databases">
        <title>Jade perch genome.</title>
        <authorList>
            <person name="Chao B."/>
        </authorList>
    </citation>
    <scope>NUCLEOTIDE SEQUENCE</scope>
    <source>
        <strain evidence="1">CB-2022</strain>
    </source>
</reference>
<comment type="caution">
    <text evidence="1">The sequence shown here is derived from an EMBL/GenBank/DDBJ whole genome shotgun (WGS) entry which is preliminary data.</text>
</comment>